<dbReference type="PANTHER" id="PTHR48081:SF8">
    <property type="entry name" value="ALPHA_BETA HYDROLASE FOLD-3 DOMAIN-CONTAINING PROTEIN-RELATED"/>
    <property type="match status" value="1"/>
</dbReference>
<sequence>MPAPDYQSLIDAATWGFIRDTDACYPPDTASMDIADQRRVYDAMCAHFQRGYPPGVVSEDRMISEVSCRVYPGEAPTVIYLHGGGYVVGGLHSHDDVCADIRAATGLQVVAVDYRLSPEHLHPAAFDDARAVVQAVDGAVVLVGDSAGGNLAAAVSHALRGDARILGQVLIYPGLGGDRSKGSYQTHAFAPMLTLADVEFYAGIRHGGTEVRGDPTVAPLQDSDFTGLPPTVAIAAECDPLADDAHDYAAAIRAAGGRAMAFTAPGMVHGYLRARASVPRAATSFSEICNAITALAQGHWPYGEQT</sequence>
<dbReference type="InterPro" id="IPR029058">
    <property type="entry name" value="AB_hydrolase_fold"/>
</dbReference>
<accession>A0ABV7J1Y3</accession>
<evidence type="ECO:0000256" key="1">
    <source>
        <dbReference type="ARBA" id="ARBA00022801"/>
    </source>
</evidence>
<evidence type="ECO:0000313" key="4">
    <source>
        <dbReference type="Proteomes" id="UP001595547"/>
    </source>
</evidence>
<dbReference type="Gene3D" id="3.40.50.1820">
    <property type="entry name" value="alpha/beta hydrolase"/>
    <property type="match status" value="1"/>
</dbReference>
<keyword evidence="4" id="KW-1185">Reference proteome</keyword>
<dbReference type="InterPro" id="IPR050300">
    <property type="entry name" value="GDXG_lipolytic_enzyme"/>
</dbReference>
<feature type="domain" description="Alpha/beta hydrolase fold-3" evidence="2">
    <location>
        <begin position="78"/>
        <end position="272"/>
    </location>
</feature>
<dbReference type="PANTHER" id="PTHR48081">
    <property type="entry name" value="AB HYDROLASE SUPERFAMILY PROTEIN C4A8.06C"/>
    <property type="match status" value="1"/>
</dbReference>
<proteinExistence type="predicted"/>
<reference evidence="4" key="1">
    <citation type="journal article" date="2019" name="Int. J. Syst. Evol. Microbiol.">
        <title>The Global Catalogue of Microorganisms (GCM) 10K type strain sequencing project: providing services to taxonomists for standard genome sequencing and annotation.</title>
        <authorList>
            <consortium name="The Broad Institute Genomics Platform"/>
            <consortium name="The Broad Institute Genome Sequencing Center for Infectious Disease"/>
            <person name="Wu L."/>
            <person name="Ma J."/>
        </authorList>
    </citation>
    <scope>NUCLEOTIDE SEQUENCE [LARGE SCALE GENOMIC DNA]</scope>
    <source>
        <strain evidence="4">KCTC 52039</strain>
    </source>
</reference>
<dbReference type="RefSeq" id="WP_380074395.1">
    <property type="nucleotide sequence ID" value="NZ_JBHRTO010000002.1"/>
</dbReference>
<gene>
    <name evidence="3" type="ORF">ACFOGH_17185</name>
</gene>
<comment type="caution">
    <text evidence="3">The sequence shown here is derived from an EMBL/GenBank/DDBJ whole genome shotgun (WGS) entry which is preliminary data.</text>
</comment>
<name>A0ABV7J1Y3_9RHOB</name>
<protein>
    <submittedName>
        <fullName evidence="3">Alpha/beta hydrolase</fullName>
    </submittedName>
</protein>
<keyword evidence="1 3" id="KW-0378">Hydrolase</keyword>
<organism evidence="3 4">
    <name type="scientific">Cypionkella sinensis</name>
    <dbReference type="NCBI Taxonomy" id="1756043"/>
    <lineage>
        <taxon>Bacteria</taxon>
        <taxon>Pseudomonadati</taxon>
        <taxon>Pseudomonadota</taxon>
        <taxon>Alphaproteobacteria</taxon>
        <taxon>Rhodobacterales</taxon>
        <taxon>Paracoccaceae</taxon>
        <taxon>Cypionkella</taxon>
    </lineage>
</organism>
<dbReference type="GO" id="GO:0016787">
    <property type="term" value="F:hydrolase activity"/>
    <property type="evidence" value="ECO:0007669"/>
    <property type="project" value="UniProtKB-KW"/>
</dbReference>
<dbReference type="Pfam" id="PF07859">
    <property type="entry name" value="Abhydrolase_3"/>
    <property type="match status" value="1"/>
</dbReference>
<dbReference type="InterPro" id="IPR013094">
    <property type="entry name" value="AB_hydrolase_3"/>
</dbReference>
<evidence type="ECO:0000259" key="2">
    <source>
        <dbReference type="Pfam" id="PF07859"/>
    </source>
</evidence>
<dbReference type="EMBL" id="JBHRTO010000002">
    <property type="protein sequence ID" value="MFC3182735.1"/>
    <property type="molecule type" value="Genomic_DNA"/>
</dbReference>
<dbReference type="Proteomes" id="UP001595547">
    <property type="component" value="Unassembled WGS sequence"/>
</dbReference>
<evidence type="ECO:0000313" key="3">
    <source>
        <dbReference type="EMBL" id="MFC3182735.1"/>
    </source>
</evidence>
<dbReference type="SUPFAM" id="SSF53474">
    <property type="entry name" value="alpha/beta-Hydrolases"/>
    <property type="match status" value="1"/>
</dbReference>